<evidence type="ECO:0000313" key="1">
    <source>
        <dbReference type="EMBL" id="ETL39999.1"/>
    </source>
</evidence>
<dbReference type="Proteomes" id="UP000054423">
    <property type="component" value="Unassembled WGS sequence"/>
</dbReference>
<evidence type="ECO:0000313" key="2">
    <source>
        <dbReference type="EMBL" id="ETL93127.1"/>
    </source>
</evidence>
<dbReference type="Proteomes" id="UP000053864">
    <property type="component" value="Unassembled WGS sequence"/>
</dbReference>
<evidence type="ECO:0000313" key="3">
    <source>
        <dbReference type="Proteomes" id="UP000053864"/>
    </source>
</evidence>
<protein>
    <submittedName>
        <fullName evidence="2">Uncharacterized protein</fullName>
    </submittedName>
</protein>
<reference evidence="2" key="1">
    <citation type="submission" date="2013-11" db="EMBL/GenBank/DDBJ databases">
        <title>The Genome Sequence of Phytophthora parasitica CHvinca01.</title>
        <authorList>
            <consortium name="The Broad Institute Genomics Platform"/>
            <person name="Russ C."/>
            <person name="Tyler B."/>
            <person name="Panabieres F."/>
            <person name="Shan W."/>
            <person name="Tripathy S."/>
            <person name="Grunwald N."/>
            <person name="Machado M."/>
            <person name="Johnson C.S."/>
            <person name="Arredondo F."/>
            <person name="Hong C."/>
            <person name="Coffey M."/>
            <person name="Young S.K."/>
            <person name="Zeng Q."/>
            <person name="Gargeya S."/>
            <person name="Fitzgerald M."/>
            <person name="Abouelleil A."/>
            <person name="Alvarado L."/>
            <person name="Chapman S.B."/>
            <person name="Gainer-Dewar J."/>
            <person name="Goldberg J."/>
            <person name="Griggs A."/>
            <person name="Gujja S."/>
            <person name="Hansen M."/>
            <person name="Howarth C."/>
            <person name="Imamovic A."/>
            <person name="Ireland A."/>
            <person name="Larimer J."/>
            <person name="McCowan C."/>
            <person name="Murphy C."/>
            <person name="Pearson M."/>
            <person name="Poon T.W."/>
            <person name="Priest M."/>
            <person name="Roberts A."/>
            <person name="Saif S."/>
            <person name="Shea T."/>
            <person name="Sykes S."/>
            <person name="Wortman J."/>
            <person name="Nusbaum C."/>
            <person name="Birren B."/>
        </authorList>
    </citation>
    <scope>NUCLEOTIDE SEQUENCE [LARGE SCALE GENOMIC DNA]</scope>
    <source>
        <strain evidence="2">CHvinca01</strain>
    </source>
</reference>
<gene>
    <name evidence="1" type="ORF">L916_08717</name>
    <name evidence="2" type="ORF">L917_08637</name>
</gene>
<proteinExistence type="predicted"/>
<organism evidence="2">
    <name type="scientific">Phytophthora nicotianae</name>
    <name type="common">Potato buckeye rot agent</name>
    <name type="synonym">Phytophthora parasitica</name>
    <dbReference type="NCBI Taxonomy" id="4792"/>
    <lineage>
        <taxon>Eukaryota</taxon>
        <taxon>Sar</taxon>
        <taxon>Stramenopiles</taxon>
        <taxon>Oomycota</taxon>
        <taxon>Peronosporomycetes</taxon>
        <taxon>Peronosporales</taxon>
        <taxon>Peronosporaceae</taxon>
        <taxon>Phytophthora</taxon>
    </lineage>
</organism>
<reference evidence="1 3" key="2">
    <citation type="submission" date="2013-11" db="EMBL/GenBank/DDBJ databases">
        <title>The Genome Sequence of Phytophthora parasitica CJ05E6.</title>
        <authorList>
            <consortium name="The Broad Institute Genomics Platform"/>
            <person name="Russ C."/>
            <person name="Tyler B."/>
            <person name="Panabieres F."/>
            <person name="Shan W."/>
            <person name="Tripathy S."/>
            <person name="Grunwald N."/>
            <person name="Machado M."/>
            <person name="Johnson C.S."/>
            <person name="Arredondo F."/>
            <person name="Hong C."/>
            <person name="Coffey M."/>
            <person name="Young S.K."/>
            <person name="Zeng Q."/>
            <person name="Gargeya S."/>
            <person name="Fitzgerald M."/>
            <person name="Abouelleil A."/>
            <person name="Alvarado L."/>
            <person name="Chapman S.B."/>
            <person name="Gainer-Dewar J."/>
            <person name="Goldberg J."/>
            <person name="Griggs A."/>
            <person name="Gujja S."/>
            <person name="Hansen M."/>
            <person name="Howarth C."/>
            <person name="Imamovic A."/>
            <person name="Ireland A."/>
            <person name="Larimer J."/>
            <person name="McCowan C."/>
            <person name="Murphy C."/>
            <person name="Pearson M."/>
            <person name="Poon T.W."/>
            <person name="Priest M."/>
            <person name="Roberts A."/>
            <person name="Saif S."/>
            <person name="Shea T."/>
            <person name="Sykes S."/>
            <person name="Wortman J."/>
            <person name="Nusbaum C."/>
            <person name="Birren B."/>
        </authorList>
    </citation>
    <scope>NUCLEOTIDE SEQUENCE [LARGE SCALE GENOMIC DNA]</scope>
    <source>
        <strain evidence="1 3">CJ05E6</strain>
    </source>
</reference>
<dbReference type="EMBL" id="KI679674">
    <property type="protein sequence ID" value="ETL93127.1"/>
    <property type="molecule type" value="Genomic_DNA"/>
</dbReference>
<dbReference type="EMBL" id="KI672938">
    <property type="protein sequence ID" value="ETL39999.1"/>
    <property type="molecule type" value="Genomic_DNA"/>
</dbReference>
<feature type="non-terminal residue" evidence="2">
    <location>
        <position position="35"/>
    </location>
</feature>
<name>W2L716_PHYNI</name>
<sequence length="35" mass="3862">MTPWYRTQSIAPAPTASFILCVKQATVNIRGQNPT</sequence>
<dbReference type="AlphaFoldDB" id="W2L716"/>
<accession>W2L716</accession>